<evidence type="ECO:0000256" key="7">
    <source>
        <dbReference type="ARBA" id="ARBA00022842"/>
    </source>
</evidence>
<evidence type="ECO:0000313" key="11">
    <source>
        <dbReference type="EMBL" id="SLM48768.1"/>
    </source>
</evidence>
<organism evidence="11 12">
    <name type="scientific">Nitrospira japonica</name>
    <dbReference type="NCBI Taxonomy" id="1325564"/>
    <lineage>
        <taxon>Bacteria</taxon>
        <taxon>Pseudomonadati</taxon>
        <taxon>Nitrospirota</taxon>
        <taxon>Nitrospiria</taxon>
        <taxon>Nitrospirales</taxon>
        <taxon>Nitrospiraceae</taxon>
        <taxon>Nitrospira</taxon>
    </lineage>
</organism>
<dbReference type="PANTHER" id="PTHR15822:SF4">
    <property type="entry name" value="TYROSYL-DNA PHOSPHODIESTERASE 2"/>
    <property type="match status" value="1"/>
</dbReference>
<evidence type="ECO:0000256" key="8">
    <source>
        <dbReference type="ARBA" id="ARBA00023204"/>
    </source>
</evidence>
<dbReference type="InterPro" id="IPR051547">
    <property type="entry name" value="TDP2-like"/>
</dbReference>
<protein>
    <recommendedName>
        <fullName evidence="10">Endonuclease/exonuclease/phosphatase domain-containing protein</fullName>
    </recommendedName>
</protein>
<dbReference type="GO" id="GO:0070260">
    <property type="term" value="F:5'-tyrosyl-DNA phosphodiesterase activity"/>
    <property type="evidence" value="ECO:0007669"/>
    <property type="project" value="TreeGrafter"/>
</dbReference>
<keyword evidence="4" id="KW-0479">Metal-binding</keyword>
<evidence type="ECO:0000256" key="9">
    <source>
        <dbReference type="SAM" id="SignalP"/>
    </source>
</evidence>
<keyword evidence="8" id="KW-0234">DNA repair</keyword>
<dbReference type="Pfam" id="PF03372">
    <property type="entry name" value="Exo_endo_phos"/>
    <property type="match status" value="1"/>
</dbReference>
<reference evidence="11 12" key="1">
    <citation type="submission" date="2017-03" db="EMBL/GenBank/DDBJ databases">
        <authorList>
            <person name="Afonso C.L."/>
            <person name="Miller P.J."/>
            <person name="Scott M.A."/>
            <person name="Spackman E."/>
            <person name="Goraichik I."/>
            <person name="Dimitrov K.M."/>
            <person name="Suarez D.L."/>
            <person name="Swayne D.E."/>
        </authorList>
    </citation>
    <scope>NUCLEOTIDE SEQUENCE [LARGE SCALE GENOMIC DNA]</scope>
    <source>
        <strain evidence="11">Genome sequencing of Nitrospira japonica strain NJ11</strain>
    </source>
</reference>
<evidence type="ECO:0000259" key="10">
    <source>
        <dbReference type="Pfam" id="PF03372"/>
    </source>
</evidence>
<dbReference type="InterPro" id="IPR036691">
    <property type="entry name" value="Endo/exonu/phosph_ase_sf"/>
</dbReference>
<evidence type="ECO:0000256" key="2">
    <source>
        <dbReference type="ARBA" id="ARBA00001946"/>
    </source>
</evidence>
<evidence type="ECO:0000256" key="4">
    <source>
        <dbReference type="ARBA" id="ARBA00022723"/>
    </source>
</evidence>
<name>A0A1W1I6V9_9BACT</name>
<feature type="domain" description="Endonuclease/exonuclease/phosphatase" evidence="10">
    <location>
        <begin position="47"/>
        <end position="387"/>
    </location>
</feature>
<evidence type="ECO:0000256" key="6">
    <source>
        <dbReference type="ARBA" id="ARBA00022801"/>
    </source>
</evidence>
<feature type="chain" id="PRO_5012777285" description="Endonuclease/exonuclease/phosphatase domain-containing protein" evidence="9">
    <location>
        <begin position="24"/>
        <end position="407"/>
    </location>
</feature>
<dbReference type="GO" id="GO:0005737">
    <property type="term" value="C:cytoplasm"/>
    <property type="evidence" value="ECO:0007669"/>
    <property type="project" value="TreeGrafter"/>
</dbReference>
<keyword evidence="6" id="KW-0378">Hydrolase</keyword>
<dbReference type="PANTHER" id="PTHR15822">
    <property type="entry name" value="TRAF AND TNF RECEPTOR-ASSOCIATED PROTEIN"/>
    <property type="match status" value="1"/>
</dbReference>
<evidence type="ECO:0000256" key="5">
    <source>
        <dbReference type="ARBA" id="ARBA00022763"/>
    </source>
</evidence>
<dbReference type="RefSeq" id="WP_172834303.1">
    <property type="nucleotide sequence ID" value="NZ_LT828648.1"/>
</dbReference>
<dbReference type="Gene3D" id="3.60.10.10">
    <property type="entry name" value="Endonuclease/exonuclease/phosphatase"/>
    <property type="match status" value="1"/>
</dbReference>
<evidence type="ECO:0000313" key="12">
    <source>
        <dbReference type="Proteomes" id="UP000192042"/>
    </source>
</evidence>
<dbReference type="GO" id="GO:0046872">
    <property type="term" value="F:metal ion binding"/>
    <property type="evidence" value="ECO:0007669"/>
    <property type="project" value="UniProtKB-KW"/>
</dbReference>
<dbReference type="PROSITE" id="PS51257">
    <property type="entry name" value="PROKAR_LIPOPROTEIN"/>
    <property type="match status" value="1"/>
</dbReference>
<dbReference type="InterPro" id="IPR005135">
    <property type="entry name" value="Endo/exonuclease/phosphatase"/>
</dbReference>
<dbReference type="GO" id="GO:0003697">
    <property type="term" value="F:single-stranded DNA binding"/>
    <property type="evidence" value="ECO:0007669"/>
    <property type="project" value="TreeGrafter"/>
</dbReference>
<keyword evidence="5" id="KW-0227">DNA damage</keyword>
<proteinExistence type="predicted"/>
<feature type="signal peptide" evidence="9">
    <location>
        <begin position="1"/>
        <end position="23"/>
    </location>
</feature>
<keyword evidence="3" id="KW-0540">Nuclease</keyword>
<dbReference type="KEGG" id="nja:NSJP_2601"/>
<keyword evidence="12" id="KW-1185">Reference proteome</keyword>
<accession>A0A1W1I6V9</accession>
<evidence type="ECO:0000256" key="3">
    <source>
        <dbReference type="ARBA" id="ARBA00022722"/>
    </source>
</evidence>
<dbReference type="GO" id="GO:0006302">
    <property type="term" value="P:double-strand break repair"/>
    <property type="evidence" value="ECO:0007669"/>
    <property type="project" value="TreeGrafter"/>
</dbReference>
<evidence type="ECO:0000256" key="1">
    <source>
        <dbReference type="ARBA" id="ARBA00001936"/>
    </source>
</evidence>
<dbReference type="EMBL" id="LT828648">
    <property type="protein sequence ID" value="SLM48768.1"/>
    <property type="molecule type" value="Genomic_DNA"/>
</dbReference>
<keyword evidence="9" id="KW-0732">Signal</keyword>
<sequence>MTLCRRWVIVVVFGIWTAACSSAPALFDDKAESPLASAPPPATLKFLTFNALHGLATGRVSVSLGETPEQNRRRFQLFIKQLELERPDVVFLQEVNPLPDRAQYYVEALEAVGLHYRVVYQVDACGVRFSGDRALFPDLNNGLAILAKEELELKKIMGLRLSGDLGNCRSNSGFQLGELRYGLIAEIGLPGRKGRFLLASTHLHSGFETGGRFMNLLASLHRDGRLRDYPSFKWAVDQTRLRRIGELNVLIRTLNKLKREEGYEGIVIAGDLNFERDFPEYREVELLRFKDTALLGLEVNELFTADPTVNAWIRQDAEAPVPTLLTNAMASEEMAVRERIIAAYREEMIRPRRIDYIFTDTDFPRYCLRQTLFGLEMDDKGFPASDHYGILNTYSLRTPNQMCPPGS</sequence>
<comment type="cofactor">
    <cofactor evidence="1">
        <name>Mn(2+)</name>
        <dbReference type="ChEBI" id="CHEBI:29035"/>
    </cofactor>
</comment>
<gene>
    <name evidence="11" type="ORF">NSJP_2601</name>
</gene>
<dbReference type="STRING" id="1325564.NSJP_2601"/>
<keyword evidence="7" id="KW-0460">Magnesium</keyword>
<dbReference type="GO" id="GO:0004518">
    <property type="term" value="F:nuclease activity"/>
    <property type="evidence" value="ECO:0007669"/>
    <property type="project" value="UniProtKB-KW"/>
</dbReference>
<dbReference type="Proteomes" id="UP000192042">
    <property type="component" value="Chromosome I"/>
</dbReference>
<comment type="cofactor">
    <cofactor evidence="2">
        <name>Mg(2+)</name>
        <dbReference type="ChEBI" id="CHEBI:18420"/>
    </cofactor>
</comment>
<dbReference type="AlphaFoldDB" id="A0A1W1I6V9"/>
<dbReference type="SUPFAM" id="SSF56219">
    <property type="entry name" value="DNase I-like"/>
    <property type="match status" value="1"/>
</dbReference>